<organism evidence="1 2">
    <name type="scientific">Brachionus plicatilis</name>
    <name type="common">Marine rotifer</name>
    <name type="synonym">Brachionus muelleri</name>
    <dbReference type="NCBI Taxonomy" id="10195"/>
    <lineage>
        <taxon>Eukaryota</taxon>
        <taxon>Metazoa</taxon>
        <taxon>Spiralia</taxon>
        <taxon>Gnathifera</taxon>
        <taxon>Rotifera</taxon>
        <taxon>Eurotatoria</taxon>
        <taxon>Monogononta</taxon>
        <taxon>Pseudotrocha</taxon>
        <taxon>Ploima</taxon>
        <taxon>Brachionidae</taxon>
        <taxon>Brachionus</taxon>
    </lineage>
</organism>
<comment type="caution">
    <text evidence="1">The sequence shown here is derived from an EMBL/GenBank/DDBJ whole genome shotgun (WGS) entry which is preliminary data.</text>
</comment>
<dbReference type="EMBL" id="REGN01002118">
    <property type="protein sequence ID" value="RNA30172.1"/>
    <property type="molecule type" value="Genomic_DNA"/>
</dbReference>
<name>A0A3M7S328_BRAPC</name>
<proteinExistence type="predicted"/>
<evidence type="ECO:0000313" key="2">
    <source>
        <dbReference type="Proteomes" id="UP000276133"/>
    </source>
</evidence>
<accession>A0A3M7S328</accession>
<protein>
    <submittedName>
        <fullName evidence="1">Uncharacterized protein</fullName>
    </submittedName>
</protein>
<sequence>MIYKLKLNGSRTSGDQCHFAKLVTRTGYNLVTKEICDNEILTFFRHCLFYVPIVNYSPNSKVSFIIQNLMKNIFLFKSKSKNFDLKFTFDHELQFADFNGEKAFDEIKNNYKMVLNLGGRPGFICAGLFKSITSSSTFLFLGRPLFTSFSFSLIINTNF</sequence>
<gene>
    <name evidence="1" type="ORF">BpHYR1_046595</name>
</gene>
<evidence type="ECO:0000313" key="1">
    <source>
        <dbReference type="EMBL" id="RNA30172.1"/>
    </source>
</evidence>
<keyword evidence="2" id="KW-1185">Reference proteome</keyword>
<reference evidence="1 2" key="1">
    <citation type="journal article" date="2018" name="Sci. Rep.">
        <title>Genomic signatures of local adaptation to the degree of environmental predictability in rotifers.</title>
        <authorList>
            <person name="Franch-Gras L."/>
            <person name="Hahn C."/>
            <person name="Garcia-Roger E.M."/>
            <person name="Carmona M.J."/>
            <person name="Serra M."/>
            <person name="Gomez A."/>
        </authorList>
    </citation>
    <scope>NUCLEOTIDE SEQUENCE [LARGE SCALE GENOMIC DNA]</scope>
    <source>
        <strain evidence="1">HYR1</strain>
    </source>
</reference>
<dbReference type="AlphaFoldDB" id="A0A3M7S328"/>
<dbReference type="Proteomes" id="UP000276133">
    <property type="component" value="Unassembled WGS sequence"/>
</dbReference>